<evidence type="ECO:0000313" key="3">
    <source>
        <dbReference type="EMBL" id="MCW6036758.1"/>
    </source>
</evidence>
<dbReference type="EMBL" id="JAIHOM010000045">
    <property type="protein sequence ID" value="MCW6036758.1"/>
    <property type="molecule type" value="Genomic_DNA"/>
</dbReference>
<keyword evidence="1" id="KW-0812">Transmembrane</keyword>
<proteinExistence type="predicted"/>
<accession>A0ABT3L5J3</accession>
<dbReference type="InterPro" id="IPR046148">
    <property type="entry name" value="Septknot"/>
</dbReference>
<protein>
    <recommendedName>
        <fullName evidence="2">7(1) septoil knot domain-containing protein</fullName>
    </recommendedName>
</protein>
<keyword evidence="1" id="KW-0472">Membrane</keyword>
<dbReference type="Pfam" id="PF19647">
    <property type="entry name" value="Septknot"/>
    <property type="match status" value="1"/>
</dbReference>
<feature type="transmembrane region" description="Helical" evidence="1">
    <location>
        <begin position="12"/>
        <end position="34"/>
    </location>
</feature>
<evidence type="ECO:0000259" key="2">
    <source>
        <dbReference type="Pfam" id="PF19647"/>
    </source>
</evidence>
<keyword evidence="4" id="KW-1185">Reference proteome</keyword>
<gene>
    <name evidence="3" type="ORF">K4A83_10860</name>
</gene>
<dbReference type="Proteomes" id="UP001526426">
    <property type="component" value="Unassembled WGS sequence"/>
</dbReference>
<feature type="domain" description="7(1) septoil knot" evidence="2">
    <location>
        <begin position="46"/>
        <end position="118"/>
    </location>
</feature>
<evidence type="ECO:0000313" key="4">
    <source>
        <dbReference type="Proteomes" id="UP001526426"/>
    </source>
</evidence>
<reference evidence="3 4" key="1">
    <citation type="submission" date="2021-08" db="EMBL/GenBank/DDBJ databases">
        <title>Draft genome sequence of Spirulina subsalsa with high tolerance to salinity and hype-accumulation of phycocyanin.</title>
        <authorList>
            <person name="Pei H."/>
            <person name="Jiang L."/>
        </authorList>
    </citation>
    <scope>NUCLEOTIDE SEQUENCE [LARGE SCALE GENOMIC DNA]</scope>
    <source>
        <strain evidence="3 4">FACHB-351</strain>
    </source>
</reference>
<name>A0ABT3L5J3_9CYAN</name>
<evidence type="ECO:0000256" key="1">
    <source>
        <dbReference type="SAM" id="Phobius"/>
    </source>
</evidence>
<comment type="caution">
    <text evidence="3">The sequence shown here is derived from an EMBL/GenBank/DDBJ whole genome shotgun (WGS) entry which is preliminary data.</text>
</comment>
<organism evidence="3 4">
    <name type="scientific">Spirulina subsalsa FACHB-351</name>
    <dbReference type="NCBI Taxonomy" id="234711"/>
    <lineage>
        <taxon>Bacteria</taxon>
        <taxon>Bacillati</taxon>
        <taxon>Cyanobacteriota</taxon>
        <taxon>Cyanophyceae</taxon>
        <taxon>Spirulinales</taxon>
        <taxon>Spirulinaceae</taxon>
        <taxon>Spirulina</taxon>
    </lineage>
</organism>
<keyword evidence="1" id="KW-1133">Transmembrane helix</keyword>
<sequence>MNLWLRGIKKSRWVILGLILGISLFLRLTIPLFAHSSLTQCHYKNQPLYGKVKIVENLPDFKIKVVSSFPQLKVQWVNAFPNRCGQWQSVEHFPDFTVQFVEHFPDFTVQFVEHFPGISAISERGNS</sequence>